<gene>
    <name evidence="2" type="ORF">Tci_124860</name>
</gene>
<accession>A0A699GP76</accession>
<evidence type="ECO:0000313" key="2">
    <source>
        <dbReference type="EMBL" id="GEV52883.1"/>
    </source>
</evidence>
<reference evidence="2" key="1">
    <citation type="journal article" date="2019" name="Sci. Rep.">
        <title>Draft genome of Tanacetum cinerariifolium, the natural source of mosquito coil.</title>
        <authorList>
            <person name="Yamashiro T."/>
            <person name="Shiraishi A."/>
            <person name="Satake H."/>
            <person name="Nakayama K."/>
        </authorList>
    </citation>
    <scope>NUCLEOTIDE SEQUENCE</scope>
</reference>
<dbReference type="InterPro" id="IPR013103">
    <property type="entry name" value="RVT_2"/>
</dbReference>
<sequence>MLLSSPLPSLNQHRLLVANNSSKWPQAIKEEHDALVKNGTWFLVPRASNTNVVDGKWAYRLKQDKNGAITRYKARFIAKGFDNNQLDVRNAFLHGNLKEQVYMKQPPGFIDPQRPNHVCLLHKSLYGLKQAPHAWFKSLFKALFDLSFKGSKTDPSLFIYSRGHAFLYILVYVDDIIVTGNKDNIDNILCQLGSTFALKDLEPLKYFLGIEIVSHVSGILLYQKKYILELLKSASLSNCNLMVISSSFSLDDSTAFLIHSIDLLRPSGRVNGKIRLKMSMRQRVDVNNYQIAPQHGFYYTNAPPPNYGQYPPYNAWPLSSVSPSLATESSHHSYNYRSSSDSYSIYYHGGYYAPPPPPQTQHTKQ</sequence>
<organism evidence="2">
    <name type="scientific">Tanacetum cinerariifolium</name>
    <name type="common">Dalmatian daisy</name>
    <name type="synonym">Chrysanthemum cinerariifolium</name>
    <dbReference type="NCBI Taxonomy" id="118510"/>
    <lineage>
        <taxon>Eukaryota</taxon>
        <taxon>Viridiplantae</taxon>
        <taxon>Streptophyta</taxon>
        <taxon>Embryophyta</taxon>
        <taxon>Tracheophyta</taxon>
        <taxon>Spermatophyta</taxon>
        <taxon>Magnoliopsida</taxon>
        <taxon>eudicotyledons</taxon>
        <taxon>Gunneridae</taxon>
        <taxon>Pentapetalae</taxon>
        <taxon>asterids</taxon>
        <taxon>campanulids</taxon>
        <taxon>Asterales</taxon>
        <taxon>Asteraceae</taxon>
        <taxon>Asteroideae</taxon>
        <taxon>Anthemideae</taxon>
        <taxon>Anthemidinae</taxon>
        <taxon>Tanacetum</taxon>
    </lineage>
</organism>
<dbReference type="InterPro" id="IPR043502">
    <property type="entry name" value="DNA/RNA_pol_sf"/>
</dbReference>
<dbReference type="AlphaFoldDB" id="A0A699GP76"/>
<name>A0A699GP76_TANCI</name>
<evidence type="ECO:0000259" key="1">
    <source>
        <dbReference type="Pfam" id="PF07727"/>
    </source>
</evidence>
<dbReference type="Pfam" id="PF07727">
    <property type="entry name" value="RVT_2"/>
    <property type="match status" value="1"/>
</dbReference>
<comment type="caution">
    <text evidence="2">The sequence shown here is derived from an EMBL/GenBank/DDBJ whole genome shotgun (WGS) entry which is preliminary data.</text>
</comment>
<dbReference type="SUPFAM" id="SSF56672">
    <property type="entry name" value="DNA/RNA polymerases"/>
    <property type="match status" value="1"/>
</dbReference>
<proteinExistence type="predicted"/>
<feature type="domain" description="Reverse transcriptase Ty1/copia-type" evidence="1">
    <location>
        <begin position="85"/>
        <end position="244"/>
    </location>
</feature>
<dbReference type="EMBL" id="BKCJ010026180">
    <property type="protein sequence ID" value="GEV52883.1"/>
    <property type="molecule type" value="Genomic_DNA"/>
</dbReference>
<protein>
    <submittedName>
        <fullName evidence="2">Retrovirus-related Pol polyprotein from transposon TNT 1-94</fullName>
    </submittedName>
</protein>